<evidence type="ECO:0008006" key="3">
    <source>
        <dbReference type="Google" id="ProtNLM"/>
    </source>
</evidence>
<dbReference type="Gene3D" id="3.10.28.10">
    <property type="entry name" value="Homing endonucleases"/>
    <property type="match status" value="1"/>
</dbReference>
<dbReference type="EMBL" id="PCTC01000071">
    <property type="protein sequence ID" value="PIP63268.1"/>
    <property type="molecule type" value="Genomic_DNA"/>
</dbReference>
<protein>
    <recommendedName>
        <fullName evidence="3">Homing endonuclease LAGLIDADG domain-containing protein</fullName>
    </recommendedName>
</protein>
<dbReference type="AlphaFoldDB" id="A0A2H0C1T5"/>
<sequence length="211" mass="25355">MSKDKRHITLTSTDRRLFRTFKHCLGKNNKISENTPKKRFRKKAFKVQLGDVVLYDFLIKIGLFPNKSLTISELKIPQKYFMDFLRGHLDGDGNIIFYKDRYNTHLNPKYTYNRLFVYFTSASEKHIKWLQKTIIKLKKIHGNIDCLKYKNKKTNNPIYRLKFSTKEAKIVLNWIYYKPNLPCLLRKYLIAKPFLLYSIHNKEMSNLRHNN</sequence>
<gene>
    <name evidence="1" type="ORF">COW97_03420</name>
</gene>
<reference evidence="1 2" key="1">
    <citation type="submission" date="2017-09" db="EMBL/GenBank/DDBJ databases">
        <title>Depth-based differentiation of microbial function through sediment-hosted aquifers and enrichment of novel symbionts in the deep terrestrial subsurface.</title>
        <authorList>
            <person name="Probst A.J."/>
            <person name="Ladd B."/>
            <person name="Jarett J.K."/>
            <person name="Geller-Mcgrath D.E."/>
            <person name="Sieber C.M."/>
            <person name="Emerson J.B."/>
            <person name="Anantharaman K."/>
            <person name="Thomas B.C."/>
            <person name="Malmstrom R."/>
            <person name="Stieglmeier M."/>
            <person name="Klingl A."/>
            <person name="Woyke T."/>
            <person name="Ryan C.M."/>
            <person name="Banfield J.F."/>
        </authorList>
    </citation>
    <scope>NUCLEOTIDE SEQUENCE [LARGE SCALE GENOMIC DNA]</scope>
    <source>
        <strain evidence="1">CG22_combo_CG10-13_8_21_14_all_34_12</strain>
    </source>
</reference>
<dbReference type="SUPFAM" id="SSF55608">
    <property type="entry name" value="Homing endonucleases"/>
    <property type="match status" value="1"/>
</dbReference>
<proteinExistence type="predicted"/>
<comment type="caution">
    <text evidence="1">The sequence shown here is derived from an EMBL/GenBank/DDBJ whole genome shotgun (WGS) entry which is preliminary data.</text>
</comment>
<accession>A0A2H0C1T5</accession>
<dbReference type="InterPro" id="IPR027434">
    <property type="entry name" value="Homing_endonucl"/>
</dbReference>
<evidence type="ECO:0000313" key="1">
    <source>
        <dbReference type="EMBL" id="PIP63268.1"/>
    </source>
</evidence>
<organism evidence="1 2">
    <name type="scientific">Candidatus Roizmanbacteria bacterium CG22_combo_CG10-13_8_21_14_all_34_12</name>
    <dbReference type="NCBI Taxonomy" id="1974860"/>
    <lineage>
        <taxon>Bacteria</taxon>
        <taxon>Candidatus Roizmaniibacteriota</taxon>
    </lineage>
</organism>
<dbReference type="Proteomes" id="UP000229699">
    <property type="component" value="Unassembled WGS sequence"/>
</dbReference>
<name>A0A2H0C1T5_9BACT</name>
<evidence type="ECO:0000313" key="2">
    <source>
        <dbReference type="Proteomes" id="UP000229699"/>
    </source>
</evidence>